<dbReference type="Gene3D" id="3.40.309.10">
    <property type="entry name" value="Aldehyde Dehydrogenase, Chain A, domain 2"/>
    <property type="match status" value="1"/>
</dbReference>
<protein>
    <submittedName>
        <fullName evidence="3">Unannotated protein</fullName>
    </submittedName>
</protein>
<dbReference type="PANTHER" id="PTHR43353">
    <property type="entry name" value="SUCCINATE-SEMIALDEHYDE DEHYDROGENASE, MITOCHONDRIAL"/>
    <property type="match status" value="1"/>
</dbReference>
<dbReference type="InterPro" id="IPR016161">
    <property type="entry name" value="Ald_DH/histidinol_DH"/>
</dbReference>
<reference evidence="3" key="1">
    <citation type="submission" date="2020-05" db="EMBL/GenBank/DDBJ databases">
        <authorList>
            <person name="Chiriac C."/>
            <person name="Salcher M."/>
            <person name="Ghai R."/>
            <person name="Kavagutti S V."/>
        </authorList>
    </citation>
    <scope>NUCLEOTIDE SEQUENCE</scope>
</reference>
<dbReference type="PANTHER" id="PTHR43353:SF3">
    <property type="entry name" value="ALDEHYDE DEHYDROGENASE-RELATED"/>
    <property type="match status" value="1"/>
</dbReference>
<accession>A0A6J7GBA4</accession>
<organism evidence="3">
    <name type="scientific">freshwater metagenome</name>
    <dbReference type="NCBI Taxonomy" id="449393"/>
    <lineage>
        <taxon>unclassified sequences</taxon>
        <taxon>metagenomes</taxon>
        <taxon>ecological metagenomes</taxon>
    </lineage>
</organism>
<dbReference type="AlphaFoldDB" id="A0A6J7GBA4"/>
<dbReference type="EMBL" id="CAFBMN010000035">
    <property type="protein sequence ID" value="CAB4905581.1"/>
    <property type="molecule type" value="Genomic_DNA"/>
</dbReference>
<dbReference type="SUPFAM" id="SSF53720">
    <property type="entry name" value="ALDH-like"/>
    <property type="match status" value="1"/>
</dbReference>
<dbReference type="Pfam" id="PF00171">
    <property type="entry name" value="Aldedh"/>
    <property type="match status" value="1"/>
</dbReference>
<dbReference type="InterPro" id="IPR016163">
    <property type="entry name" value="Ald_DH_C"/>
</dbReference>
<feature type="domain" description="Aldehyde dehydrogenase" evidence="2">
    <location>
        <begin position="10"/>
        <end position="213"/>
    </location>
</feature>
<dbReference type="InterPro" id="IPR015590">
    <property type="entry name" value="Aldehyde_DH_dom"/>
</dbReference>
<keyword evidence="1" id="KW-0560">Oxidoreductase</keyword>
<sequence>MAQDRQTPIPFYGELGSVNPVVVTESAMSDVSAFAGAYLDSLLMGNGQFCTNPSVLFVPESAEFIAAVQEQLSQRDPAPFLSEATKTLHDNNRAEVIAKTHAQVLQGKSAPTQGFFSSPAVLVVTAQSVLTQPELLATECFGPTGLVVTYANPAQLLTILSKLEGALVGCLFSLKISDLEEQILNALALKAGRVAFNAWPTGVAVTAGQNHGGPYPASTSSLHTSVGTSAITRFLRPVAFQGLPDESYTAVTADTVRGK</sequence>
<name>A0A6J7GBA4_9ZZZZ</name>
<dbReference type="InterPro" id="IPR050740">
    <property type="entry name" value="Aldehyde_DH_Superfamily"/>
</dbReference>
<evidence type="ECO:0000256" key="1">
    <source>
        <dbReference type="ARBA" id="ARBA00023002"/>
    </source>
</evidence>
<gene>
    <name evidence="3" type="ORF">UFOPK3587_00745</name>
</gene>
<dbReference type="GO" id="GO:0016620">
    <property type="term" value="F:oxidoreductase activity, acting on the aldehyde or oxo group of donors, NAD or NADP as acceptor"/>
    <property type="evidence" value="ECO:0007669"/>
    <property type="project" value="InterPro"/>
</dbReference>
<proteinExistence type="predicted"/>
<evidence type="ECO:0000313" key="3">
    <source>
        <dbReference type="EMBL" id="CAB4905581.1"/>
    </source>
</evidence>
<evidence type="ECO:0000259" key="2">
    <source>
        <dbReference type="Pfam" id="PF00171"/>
    </source>
</evidence>